<dbReference type="InterPro" id="IPR001123">
    <property type="entry name" value="LeuE-type"/>
</dbReference>
<evidence type="ECO:0000256" key="1">
    <source>
        <dbReference type="ARBA" id="ARBA00004651"/>
    </source>
</evidence>
<proteinExistence type="predicted"/>
<keyword evidence="2" id="KW-1003">Cell membrane</keyword>
<name>A0A917X232_9ACTN</name>
<feature type="transmembrane region" description="Helical" evidence="6">
    <location>
        <begin position="113"/>
        <end position="134"/>
    </location>
</feature>
<keyword evidence="8" id="KW-1185">Reference proteome</keyword>
<feature type="transmembrane region" description="Helical" evidence="6">
    <location>
        <begin position="41"/>
        <end position="66"/>
    </location>
</feature>
<feature type="transmembrane region" description="Helical" evidence="6">
    <location>
        <begin position="6"/>
        <end position="29"/>
    </location>
</feature>
<feature type="transmembrane region" description="Helical" evidence="6">
    <location>
        <begin position="146"/>
        <end position="168"/>
    </location>
</feature>
<feature type="transmembrane region" description="Helical" evidence="6">
    <location>
        <begin position="72"/>
        <end position="92"/>
    </location>
</feature>
<reference evidence="7" key="2">
    <citation type="submission" date="2020-09" db="EMBL/GenBank/DDBJ databases">
        <authorList>
            <person name="Sun Q."/>
            <person name="Zhou Y."/>
        </authorList>
    </citation>
    <scope>NUCLEOTIDE SEQUENCE</scope>
    <source>
        <strain evidence="7">CGMCC 4.7312</strain>
    </source>
</reference>
<dbReference type="RefSeq" id="WP_189047017.1">
    <property type="nucleotide sequence ID" value="NZ_BMNB01000021.1"/>
</dbReference>
<comment type="caution">
    <text evidence="7">The sequence shown here is derived from an EMBL/GenBank/DDBJ whole genome shotgun (WGS) entry which is preliminary data.</text>
</comment>
<evidence type="ECO:0000256" key="6">
    <source>
        <dbReference type="SAM" id="Phobius"/>
    </source>
</evidence>
<dbReference type="EMBL" id="BMNB01000021">
    <property type="protein sequence ID" value="GGM53000.1"/>
    <property type="molecule type" value="Genomic_DNA"/>
</dbReference>
<organism evidence="7 8">
    <name type="scientific">Micromonospora sonchi</name>
    <dbReference type="NCBI Taxonomy" id="1763543"/>
    <lineage>
        <taxon>Bacteria</taxon>
        <taxon>Bacillati</taxon>
        <taxon>Actinomycetota</taxon>
        <taxon>Actinomycetes</taxon>
        <taxon>Micromonosporales</taxon>
        <taxon>Micromonosporaceae</taxon>
        <taxon>Micromonospora</taxon>
    </lineage>
</organism>
<keyword evidence="3 6" id="KW-0812">Transmembrane</keyword>
<dbReference type="GO" id="GO:0005886">
    <property type="term" value="C:plasma membrane"/>
    <property type="evidence" value="ECO:0007669"/>
    <property type="project" value="UniProtKB-SubCell"/>
</dbReference>
<evidence type="ECO:0000256" key="5">
    <source>
        <dbReference type="ARBA" id="ARBA00023136"/>
    </source>
</evidence>
<comment type="subcellular location">
    <subcellularLocation>
        <location evidence="1">Cell membrane</location>
        <topology evidence="1">Multi-pass membrane protein</topology>
    </subcellularLocation>
</comment>
<dbReference type="GO" id="GO:0015171">
    <property type="term" value="F:amino acid transmembrane transporter activity"/>
    <property type="evidence" value="ECO:0007669"/>
    <property type="project" value="TreeGrafter"/>
</dbReference>
<keyword evidence="5 6" id="KW-0472">Membrane</keyword>
<sequence length="217" mass="22616">MVTLNAVLGVAAIELGMVLIPGPNMIYLISRTVTQGRRAGLTSLAGVACGFFVYLVAATAGLATIFTLVPALYTALKLAGAAYLLWLAFQAVRPGGKSMFAPKALPVDRPGKLFTMGLVTNLLNPKIAIMYASLLPQFVDPAQGSVAAQIFTLGLVQITIAITVNGLIAMSAGSISRLIGNRPGWLKAQRYVMGTVLGAMAVRIAADRSRAVVTATP</sequence>
<dbReference type="PIRSF" id="PIRSF006324">
    <property type="entry name" value="LeuE"/>
    <property type="match status" value="1"/>
</dbReference>
<dbReference type="PANTHER" id="PTHR30086:SF20">
    <property type="entry name" value="ARGININE EXPORTER PROTEIN ARGO-RELATED"/>
    <property type="match status" value="1"/>
</dbReference>
<evidence type="ECO:0000256" key="2">
    <source>
        <dbReference type="ARBA" id="ARBA00022475"/>
    </source>
</evidence>
<evidence type="ECO:0000256" key="4">
    <source>
        <dbReference type="ARBA" id="ARBA00022989"/>
    </source>
</evidence>
<evidence type="ECO:0000256" key="3">
    <source>
        <dbReference type="ARBA" id="ARBA00022692"/>
    </source>
</evidence>
<keyword evidence="4 6" id="KW-1133">Transmembrane helix</keyword>
<reference evidence="7" key="1">
    <citation type="journal article" date="2014" name="Int. J. Syst. Evol. Microbiol.">
        <title>Complete genome sequence of Corynebacterium casei LMG S-19264T (=DSM 44701T), isolated from a smear-ripened cheese.</title>
        <authorList>
            <consortium name="US DOE Joint Genome Institute (JGI-PGF)"/>
            <person name="Walter F."/>
            <person name="Albersmeier A."/>
            <person name="Kalinowski J."/>
            <person name="Ruckert C."/>
        </authorList>
    </citation>
    <scope>NUCLEOTIDE SEQUENCE</scope>
    <source>
        <strain evidence="7">CGMCC 4.7312</strain>
    </source>
</reference>
<dbReference type="AlphaFoldDB" id="A0A917X232"/>
<dbReference type="PANTHER" id="PTHR30086">
    <property type="entry name" value="ARGININE EXPORTER PROTEIN ARGO"/>
    <property type="match status" value="1"/>
</dbReference>
<protein>
    <submittedName>
        <fullName evidence="7">Lysine transporter LysE</fullName>
    </submittedName>
</protein>
<dbReference type="Proteomes" id="UP000608890">
    <property type="component" value="Unassembled WGS sequence"/>
</dbReference>
<evidence type="ECO:0000313" key="8">
    <source>
        <dbReference type="Proteomes" id="UP000608890"/>
    </source>
</evidence>
<gene>
    <name evidence="7" type="ORF">GCM10011608_42360</name>
</gene>
<accession>A0A917X232</accession>
<dbReference type="Pfam" id="PF01810">
    <property type="entry name" value="LysE"/>
    <property type="match status" value="1"/>
</dbReference>
<evidence type="ECO:0000313" key="7">
    <source>
        <dbReference type="EMBL" id="GGM53000.1"/>
    </source>
</evidence>